<reference evidence="1" key="1">
    <citation type="journal article" date="2022" name="Front. Genet.">
        <title>Chromosome-Scale Assembly of the Dendrobium nobile Genome Provides Insights Into the Molecular Mechanism of the Biosynthesis of the Medicinal Active Ingredient of Dendrobium.</title>
        <authorList>
            <person name="Xu Q."/>
            <person name="Niu S.-C."/>
            <person name="Li K.-L."/>
            <person name="Zheng P.-J."/>
            <person name="Zhang X.-J."/>
            <person name="Jia Y."/>
            <person name="Liu Y."/>
            <person name="Niu Y.-X."/>
            <person name="Yu L.-H."/>
            <person name="Chen D.-F."/>
            <person name="Zhang G.-Q."/>
        </authorList>
    </citation>
    <scope>NUCLEOTIDE SEQUENCE</scope>
    <source>
        <tissue evidence="1">Leaf</tissue>
    </source>
</reference>
<dbReference type="EMBL" id="JAGYWB010000017">
    <property type="protein sequence ID" value="KAI0493677.1"/>
    <property type="molecule type" value="Genomic_DNA"/>
</dbReference>
<keyword evidence="2" id="KW-1185">Reference proteome</keyword>
<name>A0A8T3AB82_DENNO</name>
<organism evidence="1 2">
    <name type="scientific">Dendrobium nobile</name>
    <name type="common">Orchid</name>
    <dbReference type="NCBI Taxonomy" id="94219"/>
    <lineage>
        <taxon>Eukaryota</taxon>
        <taxon>Viridiplantae</taxon>
        <taxon>Streptophyta</taxon>
        <taxon>Embryophyta</taxon>
        <taxon>Tracheophyta</taxon>
        <taxon>Spermatophyta</taxon>
        <taxon>Magnoliopsida</taxon>
        <taxon>Liliopsida</taxon>
        <taxon>Asparagales</taxon>
        <taxon>Orchidaceae</taxon>
        <taxon>Epidendroideae</taxon>
        <taxon>Malaxideae</taxon>
        <taxon>Dendrobiinae</taxon>
        <taxon>Dendrobium</taxon>
    </lineage>
</organism>
<evidence type="ECO:0000313" key="2">
    <source>
        <dbReference type="Proteomes" id="UP000829196"/>
    </source>
</evidence>
<dbReference type="Proteomes" id="UP000829196">
    <property type="component" value="Unassembled WGS sequence"/>
</dbReference>
<evidence type="ECO:0000313" key="1">
    <source>
        <dbReference type="EMBL" id="KAI0493677.1"/>
    </source>
</evidence>
<comment type="caution">
    <text evidence="1">The sequence shown here is derived from an EMBL/GenBank/DDBJ whole genome shotgun (WGS) entry which is preliminary data.</text>
</comment>
<proteinExistence type="predicted"/>
<gene>
    <name evidence="1" type="ORF">KFK09_023798</name>
</gene>
<sequence>MYIITKIVWDIEIAKICIYLASNTIRHMKTIKICMLLVPKSTWTVTNSKNCIHLAPNQLKTQEIMKKKTAYRPLPNQLGAKRALKFCTCYSKPKDSCHLTNIKSNYNLGANMSPIHRVSTPFLDFFSFKHCVEEI</sequence>
<accession>A0A8T3AB82</accession>
<protein>
    <submittedName>
        <fullName evidence="1">Uncharacterized protein</fullName>
    </submittedName>
</protein>
<dbReference type="AlphaFoldDB" id="A0A8T3AB82"/>